<dbReference type="PROSITE" id="PS00080">
    <property type="entry name" value="MULTICOPPER_OXIDASE2"/>
    <property type="match status" value="1"/>
</dbReference>
<dbReference type="AlphaFoldDB" id="A0A673VIK9"/>
<dbReference type="InterPro" id="IPR008972">
    <property type="entry name" value="Cupredoxin"/>
</dbReference>
<dbReference type="SUPFAM" id="SSF49503">
    <property type="entry name" value="Cupredoxins"/>
    <property type="match status" value="1"/>
</dbReference>
<name>A0A673VIK9_SALTR</name>
<dbReference type="GO" id="GO:0005507">
    <property type="term" value="F:copper ion binding"/>
    <property type="evidence" value="ECO:0007669"/>
    <property type="project" value="InterPro"/>
</dbReference>
<dbReference type="Gene3D" id="2.60.40.420">
    <property type="entry name" value="Cupredoxins - blue copper proteins"/>
    <property type="match status" value="1"/>
</dbReference>
<reference evidence="4" key="2">
    <citation type="submission" date="2025-09" db="UniProtKB">
        <authorList>
            <consortium name="Ensembl"/>
        </authorList>
    </citation>
    <scope>IDENTIFICATION</scope>
</reference>
<sequence length="91" mass="10416">MGNEVEIHTAHFHGRIMFDLFSATFQTVKMNSQYPGSWLLHCHVTDHIMAGMETDHVKNICRISLYLPPSGGRLYIISIYITSLQPQIQIN</sequence>
<evidence type="ECO:0000256" key="1">
    <source>
        <dbReference type="ARBA" id="ARBA00013107"/>
    </source>
</evidence>
<dbReference type="InterPro" id="IPR002355">
    <property type="entry name" value="Cu_oxidase_Cu_BS"/>
</dbReference>
<evidence type="ECO:0000313" key="4">
    <source>
        <dbReference type="Ensembl" id="ENSSTUP00000000059.1"/>
    </source>
</evidence>
<dbReference type="GO" id="GO:0004322">
    <property type="term" value="F:ferroxidase activity"/>
    <property type="evidence" value="ECO:0007669"/>
    <property type="project" value="UniProtKB-EC"/>
</dbReference>
<dbReference type="Pfam" id="PF07731">
    <property type="entry name" value="Cu-oxidase_2"/>
    <property type="match status" value="1"/>
</dbReference>
<evidence type="ECO:0000256" key="2">
    <source>
        <dbReference type="ARBA" id="ARBA00022723"/>
    </source>
</evidence>
<organism evidence="4 5">
    <name type="scientific">Salmo trutta</name>
    <name type="common">Brown trout</name>
    <dbReference type="NCBI Taxonomy" id="8032"/>
    <lineage>
        <taxon>Eukaryota</taxon>
        <taxon>Metazoa</taxon>
        <taxon>Chordata</taxon>
        <taxon>Craniata</taxon>
        <taxon>Vertebrata</taxon>
        <taxon>Euteleostomi</taxon>
        <taxon>Actinopterygii</taxon>
        <taxon>Neopterygii</taxon>
        <taxon>Teleostei</taxon>
        <taxon>Protacanthopterygii</taxon>
        <taxon>Salmoniformes</taxon>
        <taxon>Salmonidae</taxon>
        <taxon>Salmoninae</taxon>
        <taxon>Salmo</taxon>
    </lineage>
</organism>
<keyword evidence="2" id="KW-0479">Metal-binding</keyword>
<dbReference type="EC" id="1.16.3.1" evidence="1"/>
<evidence type="ECO:0000259" key="3">
    <source>
        <dbReference type="Pfam" id="PF07731"/>
    </source>
</evidence>
<dbReference type="InterPro" id="IPR011706">
    <property type="entry name" value="Cu-oxidase_C"/>
</dbReference>
<proteinExistence type="predicted"/>
<reference evidence="4" key="1">
    <citation type="submission" date="2025-08" db="UniProtKB">
        <authorList>
            <consortium name="Ensembl"/>
        </authorList>
    </citation>
    <scope>IDENTIFICATION</scope>
</reference>
<dbReference type="Ensembl" id="ENSSTUT00000000096.1">
    <property type="protein sequence ID" value="ENSSTUP00000000059.1"/>
    <property type="gene ID" value="ENSSTUG00000000082.1"/>
</dbReference>
<accession>A0A673VIK9</accession>
<feature type="domain" description="Plastocyanin-like" evidence="3">
    <location>
        <begin position="25"/>
        <end position="53"/>
    </location>
</feature>
<dbReference type="GeneTree" id="ENSGT00940000174919"/>
<dbReference type="Proteomes" id="UP000472277">
    <property type="component" value="Chromosome 4"/>
</dbReference>
<protein>
    <recommendedName>
        <fullName evidence="1">ferroxidase</fullName>
        <ecNumber evidence="1">1.16.3.1</ecNumber>
    </recommendedName>
</protein>
<dbReference type="InParanoid" id="A0A673VIK9"/>
<keyword evidence="5" id="KW-1185">Reference proteome</keyword>
<evidence type="ECO:0000313" key="5">
    <source>
        <dbReference type="Proteomes" id="UP000472277"/>
    </source>
</evidence>